<dbReference type="InterPro" id="IPR029058">
    <property type="entry name" value="AB_hydrolase_fold"/>
</dbReference>
<feature type="region of interest" description="Disordered" evidence="2">
    <location>
        <begin position="467"/>
        <end position="556"/>
    </location>
</feature>
<feature type="non-terminal residue" evidence="4">
    <location>
        <position position="1"/>
    </location>
</feature>
<dbReference type="PANTHER" id="PTHR42886">
    <property type="entry name" value="RE40534P-RELATED"/>
    <property type="match status" value="1"/>
</dbReference>
<feature type="compositionally biased region" description="Low complexity" evidence="2">
    <location>
        <begin position="330"/>
        <end position="343"/>
    </location>
</feature>
<dbReference type="InterPro" id="IPR022742">
    <property type="entry name" value="Hydrolase_4"/>
</dbReference>
<feature type="region of interest" description="Disordered" evidence="2">
    <location>
        <begin position="302"/>
        <end position="388"/>
    </location>
</feature>
<gene>
    <name evidence="4" type="ORF">TeGR_g12256</name>
</gene>
<feature type="region of interest" description="Disordered" evidence="2">
    <location>
        <begin position="736"/>
        <end position="768"/>
    </location>
</feature>
<evidence type="ECO:0000256" key="2">
    <source>
        <dbReference type="SAM" id="MobiDB-lite"/>
    </source>
</evidence>
<feature type="compositionally biased region" description="Low complexity" evidence="2">
    <location>
        <begin position="536"/>
        <end position="548"/>
    </location>
</feature>
<dbReference type="Gene3D" id="3.40.50.1820">
    <property type="entry name" value="alpha/beta hydrolase"/>
    <property type="match status" value="1"/>
</dbReference>
<feature type="compositionally biased region" description="Polar residues" evidence="2">
    <location>
        <begin position="467"/>
        <end position="476"/>
    </location>
</feature>
<organism evidence="4 5">
    <name type="scientific">Tetraparma gracilis</name>
    <dbReference type="NCBI Taxonomy" id="2962635"/>
    <lineage>
        <taxon>Eukaryota</taxon>
        <taxon>Sar</taxon>
        <taxon>Stramenopiles</taxon>
        <taxon>Ochrophyta</taxon>
        <taxon>Bolidophyceae</taxon>
        <taxon>Parmales</taxon>
        <taxon>Triparmaceae</taxon>
        <taxon>Tetraparma</taxon>
    </lineage>
</organism>
<feature type="compositionally biased region" description="Pro residues" evidence="2">
    <location>
        <begin position="517"/>
        <end position="535"/>
    </location>
</feature>
<dbReference type="Proteomes" id="UP001165060">
    <property type="component" value="Unassembled WGS sequence"/>
</dbReference>
<dbReference type="EMBL" id="BRYB01004847">
    <property type="protein sequence ID" value="GMI37937.1"/>
    <property type="molecule type" value="Genomic_DNA"/>
</dbReference>
<dbReference type="SUPFAM" id="SSF53474">
    <property type="entry name" value="alpha/beta-Hydrolases"/>
    <property type="match status" value="1"/>
</dbReference>
<dbReference type="Pfam" id="PF12146">
    <property type="entry name" value="Hydrolase_4"/>
    <property type="match status" value="1"/>
</dbReference>
<dbReference type="PANTHER" id="PTHR42886:SF29">
    <property type="entry name" value="PUMMELIG, ISOFORM A"/>
    <property type="match status" value="1"/>
</dbReference>
<evidence type="ECO:0000256" key="1">
    <source>
        <dbReference type="ARBA" id="ARBA00038097"/>
    </source>
</evidence>
<protein>
    <recommendedName>
        <fullName evidence="3">Serine aminopeptidase S33 domain-containing protein</fullName>
    </recommendedName>
</protein>
<reference evidence="4 5" key="1">
    <citation type="journal article" date="2023" name="Commun. Biol.">
        <title>Genome analysis of Parmales, the sister group of diatoms, reveals the evolutionary specialization of diatoms from phago-mixotrophs to photoautotrophs.</title>
        <authorList>
            <person name="Ban H."/>
            <person name="Sato S."/>
            <person name="Yoshikawa S."/>
            <person name="Yamada K."/>
            <person name="Nakamura Y."/>
            <person name="Ichinomiya M."/>
            <person name="Sato N."/>
            <person name="Blanc-Mathieu R."/>
            <person name="Endo H."/>
            <person name="Kuwata A."/>
            <person name="Ogata H."/>
        </authorList>
    </citation>
    <scope>NUCLEOTIDE SEQUENCE [LARGE SCALE GENOMIC DNA]</scope>
</reference>
<sequence length="768" mass="83524">PPPPRKLVVCCHGIGTNVNVYSDLSAGLTARGYTVVRYEFFNHGWSVSDDPYLKITDEVMVEQVEDLLDHASLPGDAPPNFVGHSTGGLVSIMCAHRLSSKRPIGRLALVSPALWASKPLIAQLADHVPSAMYSLLVSPLTGPLIKRAVADAYLKNCDVAFAQAEDGSYRFPAAHRAAVAFNRRLFGSHPRAHSGIATVNSYVLREDLLAGWRAELAAITAAEFEGGAVPVTLVFGSQDNAVPFTKERLAWLRSRGVRVVELGGQGHESLSSHNSAPLQINILPSVSLSQVPADPTLRRLRPSMSSAASPKNLPDSSSTDTPGPKPVLTPLHLLSGSGSPLPSIDSARDSGRSAVSFGASPDSGRRDSSASVDLHADPMSPGSPHQEENAITMNLPQRHLSGPRPKGNMRLTKNQSTRLIATGSKLPTKRGAEMAQMAMHPLIQEEPLPASPSRGLAKMLSGLTASFRNPGASSKNLGMGSSKKLGPLGMSSSKGLGASSSKSLASIAPVMEHGSPPSSPPQFRSPPRSPGPPGSPRRSGLRSPGSPSGKERKKTLFKRVAGVTTMFKGSIFRKKTRPMGERTKREESRSNKAQREWQQMIWDHLPGAEPQLKRFGRWKEDYARVAIYFLKKHKDFDERTLERYLRKRGECRCLLHSQDAGPLDPWEYEVHCHHCMKLLPPFADQMIAMGFAIDSEPHHSNMAHRNALGLELEEERALLGLQAHMIEKIEDEKMSVIEGRSRHHRKLTTSRSVKGDSPVNRSRSRKAS</sequence>
<comment type="similarity">
    <text evidence="1">Belongs to the peptidase S33 family. ABHD4/ABHD5 subfamily.</text>
</comment>
<feature type="compositionally biased region" description="Basic and acidic residues" evidence="2">
    <location>
        <begin position="578"/>
        <end position="594"/>
    </location>
</feature>
<feature type="compositionally biased region" description="Polar residues" evidence="2">
    <location>
        <begin position="303"/>
        <end position="321"/>
    </location>
</feature>
<name>A0ABQ6N0U7_9STRA</name>
<evidence type="ECO:0000313" key="5">
    <source>
        <dbReference type="Proteomes" id="UP001165060"/>
    </source>
</evidence>
<feature type="region of interest" description="Disordered" evidence="2">
    <location>
        <begin position="574"/>
        <end position="594"/>
    </location>
</feature>
<accession>A0ABQ6N0U7</accession>
<evidence type="ECO:0000313" key="4">
    <source>
        <dbReference type="EMBL" id="GMI37937.1"/>
    </source>
</evidence>
<feature type="compositionally biased region" description="Low complexity" evidence="2">
    <location>
        <begin position="491"/>
        <end position="506"/>
    </location>
</feature>
<comment type="caution">
    <text evidence="4">The sequence shown here is derived from an EMBL/GenBank/DDBJ whole genome shotgun (WGS) entry which is preliminary data.</text>
</comment>
<proteinExistence type="inferred from homology"/>
<feature type="domain" description="Serine aminopeptidase S33" evidence="3">
    <location>
        <begin position="3"/>
        <end position="128"/>
    </location>
</feature>
<evidence type="ECO:0000259" key="3">
    <source>
        <dbReference type="Pfam" id="PF12146"/>
    </source>
</evidence>
<keyword evidence="5" id="KW-1185">Reference proteome</keyword>